<sequence>MFTKQKKSLQLCYPMNIYLLSNITNPFRHQLLHQLLHHCFPKPQPQPQPLKRGVDHHVPYDHVENAVPCRSRKRHMPFHLPVLHPQ</sequence>
<dbReference type="Proteomes" id="UP000006882">
    <property type="component" value="Chromosome G1"/>
</dbReference>
<evidence type="ECO:0000313" key="2">
    <source>
        <dbReference type="Proteomes" id="UP000006882"/>
    </source>
</evidence>
<organism evidence="1 2">
    <name type="scientific">Prunus persica</name>
    <name type="common">Peach</name>
    <name type="synonym">Amygdalus persica</name>
    <dbReference type="NCBI Taxonomy" id="3760"/>
    <lineage>
        <taxon>Eukaryota</taxon>
        <taxon>Viridiplantae</taxon>
        <taxon>Streptophyta</taxon>
        <taxon>Embryophyta</taxon>
        <taxon>Tracheophyta</taxon>
        <taxon>Spermatophyta</taxon>
        <taxon>Magnoliopsida</taxon>
        <taxon>eudicotyledons</taxon>
        <taxon>Gunneridae</taxon>
        <taxon>Pentapetalae</taxon>
        <taxon>rosids</taxon>
        <taxon>fabids</taxon>
        <taxon>Rosales</taxon>
        <taxon>Rosaceae</taxon>
        <taxon>Amygdaloideae</taxon>
        <taxon>Amygdaleae</taxon>
        <taxon>Prunus</taxon>
    </lineage>
</organism>
<evidence type="ECO:0000313" key="1">
    <source>
        <dbReference type="EMBL" id="ONI29874.1"/>
    </source>
</evidence>
<keyword evidence="2" id="KW-1185">Reference proteome</keyword>
<dbReference type="AlphaFoldDB" id="A0A251R1G6"/>
<protein>
    <submittedName>
        <fullName evidence="1">Uncharacterized protein</fullName>
    </submittedName>
</protein>
<dbReference type="EMBL" id="CM007651">
    <property type="protein sequence ID" value="ONI29874.1"/>
    <property type="molecule type" value="Genomic_DNA"/>
</dbReference>
<reference evidence="1 2" key="1">
    <citation type="journal article" date="2013" name="Nat. Genet.">
        <title>The high-quality draft genome of peach (Prunus persica) identifies unique patterns of genetic diversity, domestication and genome evolution.</title>
        <authorList>
            <consortium name="International Peach Genome Initiative"/>
            <person name="Verde I."/>
            <person name="Abbott A.G."/>
            <person name="Scalabrin S."/>
            <person name="Jung S."/>
            <person name="Shu S."/>
            <person name="Marroni F."/>
            <person name="Zhebentyayeva T."/>
            <person name="Dettori M.T."/>
            <person name="Grimwood J."/>
            <person name="Cattonaro F."/>
            <person name="Zuccolo A."/>
            <person name="Rossini L."/>
            <person name="Jenkins J."/>
            <person name="Vendramin E."/>
            <person name="Meisel L.A."/>
            <person name="Decroocq V."/>
            <person name="Sosinski B."/>
            <person name="Prochnik S."/>
            <person name="Mitros T."/>
            <person name="Policriti A."/>
            <person name="Cipriani G."/>
            <person name="Dondini L."/>
            <person name="Ficklin S."/>
            <person name="Goodstein D.M."/>
            <person name="Xuan P."/>
            <person name="Del Fabbro C."/>
            <person name="Aramini V."/>
            <person name="Copetti D."/>
            <person name="Gonzalez S."/>
            <person name="Horner D.S."/>
            <person name="Falchi R."/>
            <person name="Lucas S."/>
            <person name="Mica E."/>
            <person name="Maldonado J."/>
            <person name="Lazzari B."/>
            <person name="Bielenberg D."/>
            <person name="Pirona R."/>
            <person name="Miculan M."/>
            <person name="Barakat A."/>
            <person name="Testolin R."/>
            <person name="Stella A."/>
            <person name="Tartarini S."/>
            <person name="Tonutti P."/>
            <person name="Arus P."/>
            <person name="Orellana A."/>
            <person name="Wells C."/>
            <person name="Main D."/>
            <person name="Vizzotto G."/>
            <person name="Silva H."/>
            <person name="Salamini F."/>
            <person name="Schmutz J."/>
            <person name="Morgante M."/>
            <person name="Rokhsar D.S."/>
        </authorList>
    </citation>
    <scope>NUCLEOTIDE SEQUENCE [LARGE SCALE GENOMIC DNA]</scope>
    <source>
        <strain evidence="2">cv. Nemared</strain>
    </source>
</reference>
<proteinExistence type="predicted"/>
<dbReference type="Gramene" id="ONI29874">
    <property type="protein sequence ID" value="ONI29874"/>
    <property type="gene ID" value="PRUPE_1G218600"/>
</dbReference>
<accession>A0A251R1G6</accession>
<name>A0A251R1G6_PRUPE</name>
<gene>
    <name evidence="1" type="ORF">PRUPE_1G218600</name>
</gene>